<evidence type="ECO:0000313" key="3">
    <source>
        <dbReference type="EMBL" id="KAH7169898.1"/>
    </source>
</evidence>
<name>A0A9P9FPA0_9HYPO</name>
<dbReference type="OrthoDB" id="441660at2759"/>
<keyword evidence="1" id="KW-1133">Transmembrane helix</keyword>
<dbReference type="Gene3D" id="2.170.130.20">
    <property type="entry name" value="LCCL-like domain"/>
    <property type="match status" value="1"/>
</dbReference>
<keyword evidence="4" id="KW-1185">Reference proteome</keyword>
<feature type="transmembrane region" description="Helical" evidence="1">
    <location>
        <begin position="264"/>
        <end position="296"/>
    </location>
</feature>
<dbReference type="InterPro" id="IPR004043">
    <property type="entry name" value="LCCL"/>
</dbReference>
<feature type="transmembrane region" description="Helical" evidence="1">
    <location>
        <begin position="420"/>
        <end position="439"/>
    </location>
</feature>
<evidence type="ECO:0000256" key="1">
    <source>
        <dbReference type="SAM" id="Phobius"/>
    </source>
</evidence>
<dbReference type="PANTHER" id="PTHR31331">
    <property type="entry name" value="LCCL DOMAIN PROTEIN (AFU_ORTHOLOGUE AFUA_5G08630)"/>
    <property type="match status" value="1"/>
</dbReference>
<protein>
    <recommendedName>
        <fullName evidence="2">LCCL domain-containing protein</fullName>
    </recommendedName>
</protein>
<feature type="transmembrane region" description="Helical" evidence="1">
    <location>
        <begin position="393"/>
        <end position="414"/>
    </location>
</feature>
<proteinExistence type="predicted"/>
<feature type="domain" description="LCCL" evidence="2">
    <location>
        <begin position="139"/>
        <end position="237"/>
    </location>
</feature>
<feature type="transmembrane region" description="Helical" evidence="1">
    <location>
        <begin position="355"/>
        <end position="372"/>
    </location>
</feature>
<keyword evidence="1" id="KW-0812">Transmembrane</keyword>
<reference evidence="3" key="1">
    <citation type="journal article" date="2021" name="Nat. Commun.">
        <title>Genetic determinants of endophytism in the Arabidopsis root mycobiome.</title>
        <authorList>
            <person name="Mesny F."/>
            <person name="Miyauchi S."/>
            <person name="Thiergart T."/>
            <person name="Pickel B."/>
            <person name="Atanasova L."/>
            <person name="Karlsson M."/>
            <person name="Huettel B."/>
            <person name="Barry K.W."/>
            <person name="Haridas S."/>
            <person name="Chen C."/>
            <person name="Bauer D."/>
            <person name="Andreopoulos W."/>
            <person name="Pangilinan J."/>
            <person name="LaButti K."/>
            <person name="Riley R."/>
            <person name="Lipzen A."/>
            <person name="Clum A."/>
            <person name="Drula E."/>
            <person name="Henrissat B."/>
            <person name="Kohler A."/>
            <person name="Grigoriev I.V."/>
            <person name="Martin F.M."/>
            <person name="Hacquard S."/>
        </authorList>
    </citation>
    <scope>NUCLEOTIDE SEQUENCE</scope>
    <source>
        <strain evidence="3">MPI-CAGE-AT-0147</strain>
    </source>
</reference>
<dbReference type="SUPFAM" id="SSF69848">
    <property type="entry name" value="LCCL domain"/>
    <property type="match status" value="1"/>
</dbReference>
<dbReference type="Pfam" id="PF03815">
    <property type="entry name" value="LCCL"/>
    <property type="match status" value="1"/>
</dbReference>
<dbReference type="EMBL" id="JAGMUV010000002">
    <property type="protein sequence ID" value="KAH7169898.1"/>
    <property type="molecule type" value="Genomic_DNA"/>
</dbReference>
<dbReference type="InterPro" id="IPR051957">
    <property type="entry name" value="CRISP-LCCL_domain"/>
</dbReference>
<sequence>MSANIHHEQHGSQYDAPYQALLRPEQPEQLGFAEDDDFQYRLAQRRLNLLQRLSGPVPPRIQTIKPLFPTVQRYPIDLLNRHVVGGRSKFIVLTLFLLFWAAAFSIPLAIGNRVLRDGPNDYVVNLDCVDSLWRRKNLCGLDGVDCRPFTNTSLAFRCPANCAGVRVLNPRAVGPLDVNYKPLVIGGDGVYRADSFICGSAIHAGVVTDRKGGCGRLTRVGQQKGFPSVQGHGIDSIPFDSYFPSSFTLSTDSTLSCSEDPRQIVLFFSLFFTIVFSLFTTSSSLQFFVVFIALFVHVGLASDPPGASHFNISVLPDRLSTLAGRLLPAAFCSIVVYRTCVSRVLGGLEAQLEKVLFWLGGFWFGALSNYTLDWIPINRLTAHDLEQQPGAKIALAAILLLLVCIVCQQVYSFWLEGRLLRYLALYGLFILGIVVSIALPDVDLRIHHYVLALLLLPGTSIQTRSSLLYQGILLGLFVNGIARWGFASILQTPADLRGDASFDSLTPTINTPIISASSTGINISFSWDGPPKPTLNGISVLVNDVERYRRFFPDTTTAHNFSWARPSDFDLPEYFRFAYVQDGKALDYTKSGVWFGNGSWSMQ</sequence>
<feature type="transmembrane region" description="Helical" evidence="1">
    <location>
        <begin position="467"/>
        <end position="486"/>
    </location>
</feature>
<feature type="transmembrane region" description="Helical" evidence="1">
    <location>
        <begin position="90"/>
        <end position="110"/>
    </location>
</feature>
<evidence type="ECO:0000259" key="2">
    <source>
        <dbReference type="PROSITE" id="PS50820"/>
    </source>
</evidence>
<dbReference type="PANTHER" id="PTHR31331:SF8">
    <property type="entry name" value="LCCL DOMAIN PROTEIN (AFU_ORTHOLOGUE AFUA_5G02970)"/>
    <property type="match status" value="1"/>
</dbReference>
<dbReference type="Proteomes" id="UP000738349">
    <property type="component" value="Unassembled WGS sequence"/>
</dbReference>
<evidence type="ECO:0000313" key="4">
    <source>
        <dbReference type="Proteomes" id="UP000738349"/>
    </source>
</evidence>
<dbReference type="PROSITE" id="PS50820">
    <property type="entry name" value="LCCL"/>
    <property type="match status" value="1"/>
</dbReference>
<gene>
    <name evidence="3" type="ORF">EDB81DRAFT_774057</name>
</gene>
<keyword evidence="1" id="KW-0472">Membrane</keyword>
<organism evidence="3 4">
    <name type="scientific">Dactylonectria macrodidyma</name>
    <dbReference type="NCBI Taxonomy" id="307937"/>
    <lineage>
        <taxon>Eukaryota</taxon>
        <taxon>Fungi</taxon>
        <taxon>Dikarya</taxon>
        <taxon>Ascomycota</taxon>
        <taxon>Pezizomycotina</taxon>
        <taxon>Sordariomycetes</taxon>
        <taxon>Hypocreomycetidae</taxon>
        <taxon>Hypocreales</taxon>
        <taxon>Nectriaceae</taxon>
        <taxon>Dactylonectria</taxon>
    </lineage>
</organism>
<dbReference type="SMART" id="SM00603">
    <property type="entry name" value="LCCL"/>
    <property type="match status" value="1"/>
</dbReference>
<dbReference type="InterPro" id="IPR036609">
    <property type="entry name" value="LCCL_sf"/>
</dbReference>
<comment type="caution">
    <text evidence="3">The sequence shown here is derived from an EMBL/GenBank/DDBJ whole genome shotgun (WGS) entry which is preliminary data.</text>
</comment>
<accession>A0A9P9FPA0</accession>
<dbReference type="AlphaFoldDB" id="A0A9P9FPA0"/>